<protein>
    <submittedName>
        <fullName evidence="2">DUF4123 domain-containing protein</fullName>
    </submittedName>
</protein>
<sequence>MEALPVGTPPSRMALGERKHYLLLDGIKLEPLEQWLYQHLDAPLYEPIYLHTPLAECRQISPCLVALEPGSPVWEAFLERGILEGWGWLFTTEASLEEAAEHLRWLLFVEHPLEGERILRTASPEVMRCLFEAELQPHRSQLLGVMEELWLPTVENSVVTWWHVAQAHHDEPLTRTARFSLQQAHLDSLSRIAWQRFAQELAHHLDTYFATGPLIRECGTAAQAAKQVIDTTRELGFFGRRAHYYMANILGAHGHVALDEQRMPDLARPLSQADGRPPMERLKAVAAEARRLSSREIQA</sequence>
<evidence type="ECO:0000259" key="1">
    <source>
        <dbReference type="Pfam" id="PF13503"/>
    </source>
</evidence>
<gene>
    <name evidence="2" type="ORF">H1D44_03715</name>
    <name evidence="3" type="ORF">HOP48_07895</name>
</gene>
<dbReference type="Pfam" id="PF13503">
    <property type="entry name" value="DUF4123"/>
    <property type="match status" value="1"/>
</dbReference>
<dbReference type="RefSeq" id="WP_181513496.1">
    <property type="nucleotide sequence ID" value="NZ_JABFUB010000004.1"/>
</dbReference>
<dbReference type="Proteomes" id="UP000814353">
    <property type="component" value="Unassembled WGS sequence"/>
</dbReference>
<accession>A0A7V9VZ68</accession>
<feature type="domain" description="DUF4123" evidence="1">
    <location>
        <begin position="20"/>
        <end position="137"/>
    </location>
</feature>
<evidence type="ECO:0000313" key="5">
    <source>
        <dbReference type="Proteomes" id="UP000814353"/>
    </source>
</evidence>
<keyword evidence="5" id="KW-1185">Reference proteome</keyword>
<dbReference type="Proteomes" id="UP000518091">
    <property type="component" value="Unassembled WGS sequence"/>
</dbReference>
<evidence type="ECO:0000313" key="4">
    <source>
        <dbReference type="Proteomes" id="UP000518091"/>
    </source>
</evidence>
<comment type="caution">
    <text evidence="2">The sequence shown here is derived from an EMBL/GenBank/DDBJ whole genome shotgun (WGS) entry which is preliminary data.</text>
</comment>
<proteinExistence type="predicted"/>
<dbReference type="EMBL" id="JACEFT010000002">
    <property type="protein sequence ID" value="MBA2778002.1"/>
    <property type="molecule type" value="Genomic_DNA"/>
</dbReference>
<name>A0A7V9VZ68_9GAMM</name>
<dbReference type="EMBL" id="JABFUB010000004">
    <property type="protein sequence ID" value="MCG6661473.1"/>
    <property type="molecule type" value="Genomic_DNA"/>
</dbReference>
<evidence type="ECO:0000313" key="2">
    <source>
        <dbReference type="EMBL" id="MBA2778002.1"/>
    </source>
</evidence>
<evidence type="ECO:0000313" key="3">
    <source>
        <dbReference type="EMBL" id="MCG6661473.1"/>
    </source>
</evidence>
<reference evidence="2 4" key="2">
    <citation type="submission" date="2020-07" db="EMBL/GenBank/DDBJ databases">
        <title>Identification of Halomonas strains.</title>
        <authorList>
            <person name="Xiao Z."/>
            <person name="Shen J."/>
        </authorList>
    </citation>
    <scope>NUCLEOTIDE SEQUENCE [LARGE SCALE GENOMIC DNA]</scope>
    <source>
        <strain evidence="2 4">DSM 17331</strain>
    </source>
</reference>
<dbReference type="AlphaFoldDB" id="A0A7V9VZ68"/>
<organism evidence="2 4">
    <name type="scientific">Billgrantia kenyensis</name>
    <dbReference type="NCBI Taxonomy" id="321266"/>
    <lineage>
        <taxon>Bacteria</taxon>
        <taxon>Pseudomonadati</taxon>
        <taxon>Pseudomonadota</taxon>
        <taxon>Gammaproteobacteria</taxon>
        <taxon>Oceanospirillales</taxon>
        <taxon>Halomonadaceae</taxon>
        <taxon>Billgrantia</taxon>
    </lineage>
</organism>
<dbReference type="InterPro" id="IPR025391">
    <property type="entry name" value="DUF4123"/>
</dbReference>
<reference evidence="3 5" key="1">
    <citation type="submission" date="2020-05" db="EMBL/GenBank/DDBJ databases">
        <title>Comparative genomic analysis of denitrifying bacteria from Halomonas genus.</title>
        <authorList>
            <person name="Wang L."/>
            <person name="Shao Z."/>
        </authorList>
    </citation>
    <scope>NUCLEOTIDE SEQUENCE [LARGE SCALE GENOMIC DNA]</scope>
    <source>
        <strain evidence="3 5">DSM 17331</strain>
    </source>
</reference>